<dbReference type="InterPro" id="IPR014710">
    <property type="entry name" value="RmlC-like_jellyroll"/>
</dbReference>
<reference evidence="3 4" key="1">
    <citation type="journal article" date="2012" name="J. Bacteriol.">
        <title>Draft Genome Sequence of the Soil Bacterium Burkholderia terrae Strain BS001, Which Interacts with Fungal Surface Structures.</title>
        <authorList>
            <person name="Nazir R."/>
            <person name="Hansen M.A."/>
            <person name="Sorensen S."/>
            <person name="van Elsas J.D."/>
        </authorList>
    </citation>
    <scope>NUCLEOTIDE SEQUENCE [LARGE SCALE GENOMIC DNA]</scope>
    <source>
        <strain evidence="3 4">BS001</strain>
    </source>
</reference>
<dbReference type="Pfam" id="PF07883">
    <property type="entry name" value="Cupin_2"/>
    <property type="match status" value="1"/>
</dbReference>
<reference evidence="2 5" key="2">
    <citation type="submission" date="2018-01" db="EMBL/GenBank/DDBJ databases">
        <title>Species boundaries and ecological features among Paraburkholderia terrae DSMZ17804T, P. hospita DSMZ17164T and P. caribensis DSMZ13236T.</title>
        <authorList>
            <person name="Pratama A.A."/>
        </authorList>
    </citation>
    <scope>NUCLEOTIDE SEQUENCE [LARGE SCALE GENOMIC DNA]</scope>
    <source>
        <strain evidence="2 5">DSM 17164</strain>
    </source>
</reference>
<dbReference type="Proteomes" id="UP000236649">
    <property type="component" value="Chromosome 3"/>
</dbReference>
<dbReference type="EMBL" id="AKAU01000257">
    <property type="protein sequence ID" value="EIM95041.1"/>
    <property type="molecule type" value="Genomic_DNA"/>
</dbReference>
<dbReference type="Proteomes" id="UP000004980">
    <property type="component" value="Unassembled WGS sequence"/>
</dbReference>
<sequence>MQAQFSQSKELDDLISIPAIGVDIEVCIAPTATENQATLIACTDEPGFGPPQHRHERETEVFHVLRGRYLFEVDGRRVVAHAGETVVAPVGSTHRFTNIDDKPSRMLVLITPGFDAAAFFSELREIMANGRPEPDALNEFGAKWGVEFLGPPLAT</sequence>
<dbReference type="CDD" id="cd02208">
    <property type="entry name" value="cupin_RmlC-like"/>
    <property type="match status" value="1"/>
</dbReference>
<dbReference type="PANTHER" id="PTHR36440">
    <property type="entry name" value="PUTATIVE (AFU_ORTHOLOGUE AFUA_8G07350)-RELATED"/>
    <property type="match status" value="1"/>
</dbReference>
<name>A0AAJ4SUA9_9BURK</name>
<evidence type="ECO:0000313" key="3">
    <source>
        <dbReference type="EMBL" id="EIM95041.1"/>
    </source>
</evidence>
<keyword evidence="4" id="KW-1185">Reference proteome</keyword>
<protein>
    <submittedName>
        <fullName evidence="2 3">Cupin</fullName>
    </submittedName>
</protein>
<accession>A0AAJ4SUA9</accession>
<evidence type="ECO:0000313" key="5">
    <source>
        <dbReference type="Proteomes" id="UP000236649"/>
    </source>
</evidence>
<dbReference type="InterPro" id="IPR013096">
    <property type="entry name" value="Cupin_2"/>
</dbReference>
<gene>
    <name evidence="2" type="ORF">C2L64_42240</name>
    <name evidence="3" type="ORF">WQE_42269</name>
</gene>
<dbReference type="PANTHER" id="PTHR36440:SF1">
    <property type="entry name" value="PUTATIVE (AFU_ORTHOLOGUE AFUA_8G07350)-RELATED"/>
    <property type="match status" value="1"/>
</dbReference>
<proteinExistence type="predicted"/>
<dbReference type="InterPro" id="IPR011051">
    <property type="entry name" value="RmlC_Cupin_sf"/>
</dbReference>
<dbReference type="RefSeq" id="WP_007736818.1">
    <property type="nucleotide sequence ID" value="NZ_AKAU01000257.1"/>
</dbReference>
<dbReference type="EMBL" id="CP026107">
    <property type="protein sequence ID" value="AUT74825.1"/>
    <property type="molecule type" value="Genomic_DNA"/>
</dbReference>
<dbReference type="KEGG" id="phs:C2L64_42240"/>
<dbReference type="InterPro" id="IPR053146">
    <property type="entry name" value="QDO-like"/>
</dbReference>
<evidence type="ECO:0000259" key="1">
    <source>
        <dbReference type="Pfam" id="PF07883"/>
    </source>
</evidence>
<dbReference type="SUPFAM" id="SSF51182">
    <property type="entry name" value="RmlC-like cupins"/>
    <property type="match status" value="1"/>
</dbReference>
<evidence type="ECO:0000313" key="2">
    <source>
        <dbReference type="EMBL" id="AUT74825.1"/>
    </source>
</evidence>
<dbReference type="AlphaFoldDB" id="A0AAJ4SUA9"/>
<dbReference type="GeneID" id="55534925"/>
<evidence type="ECO:0000313" key="4">
    <source>
        <dbReference type="Proteomes" id="UP000004980"/>
    </source>
</evidence>
<feature type="domain" description="Cupin type-2" evidence="1">
    <location>
        <begin position="43"/>
        <end position="109"/>
    </location>
</feature>
<organism evidence="2 5">
    <name type="scientific">Paraburkholderia hospita</name>
    <dbReference type="NCBI Taxonomy" id="169430"/>
    <lineage>
        <taxon>Bacteria</taxon>
        <taxon>Pseudomonadati</taxon>
        <taxon>Pseudomonadota</taxon>
        <taxon>Betaproteobacteria</taxon>
        <taxon>Burkholderiales</taxon>
        <taxon>Burkholderiaceae</taxon>
        <taxon>Paraburkholderia</taxon>
    </lineage>
</organism>
<dbReference type="Gene3D" id="2.60.120.10">
    <property type="entry name" value="Jelly Rolls"/>
    <property type="match status" value="1"/>
</dbReference>